<name>A0A3S2YPR8_9HYPH</name>
<organism evidence="2 3">
    <name type="scientific">Methylobacterium oryzihabitans</name>
    <dbReference type="NCBI Taxonomy" id="2499852"/>
    <lineage>
        <taxon>Bacteria</taxon>
        <taxon>Pseudomonadati</taxon>
        <taxon>Pseudomonadota</taxon>
        <taxon>Alphaproteobacteria</taxon>
        <taxon>Hyphomicrobiales</taxon>
        <taxon>Methylobacteriaceae</taxon>
        <taxon>Methylobacterium</taxon>
    </lineage>
</organism>
<keyword evidence="3" id="KW-1185">Reference proteome</keyword>
<comment type="caution">
    <text evidence="2">The sequence shown here is derived from an EMBL/GenBank/DDBJ whole genome shotgun (WGS) entry which is preliminary data.</text>
</comment>
<feature type="region of interest" description="Disordered" evidence="1">
    <location>
        <begin position="1"/>
        <end position="21"/>
    </location>
</feature>
<dbReference type="GO" id="GO:0016746">
    <property type="term" value="F:acyltransferase activity"/>
    <property type="evidence" value="ECO:0007669"/>
    <property type="project" value="UniProtKB-KW"/>
</dbReference>
<feature type="compositionally biased region" description="Low complexity" evidence="1">
    <location>
        <begin position="1"/>
        <end position="12"/>
    </location>
</feature>
<keyword evidence="2" id="KW-0012">Acyltransferase</keyword>
<protein>
    <submittedName>
        <fullName evidence="2">Toxin-activating lysine-acyltransferase</fullName>
    </submittedName>
</protein>
<dbReference type="OrthoDB" id="8002235at2"/>
<reference evidence="2 3" key="1">
    <citation type="submission" date="2019-01" db="EMBL/GenBank/DDBJ databases">
        <authorList>
            <person name="Chen W.-M."/>
        </authorList>
    </citation>
    <scope>NUCLEOTIDE SEQUENCE [LARGE SCALE GENOMIC DNA]</scope>
    <source>
        <strain evidence="2 3">TER-1</strain>
    </source>
</reference>
<dbReference type="RefSeq" id="WP_127731429.1">
    <property type="nucleotide sequence ID" value="NZ_SACP01000017.1"/>
</dbReference>
<keyword evidence="2" id="KW-0808">Transferase</keyword>
<proteinExistence type="predicted"/>
<evidence type="ECO:0000256" key="1">
    <source>
        <dbReference type="SAM" id="MobiDB-lite"/>
    </source>
</evidence>
<sequence>MADDAALAAASAGPETGPPPFRLWRPDTPAAALGLAVSHLMTKPVFASLRFGEWSRVLVGQVNRGHYCFAVDPAGQVQGFAGWALTTPDKAEGWVTGTRPLAFEDCLQGDCLVFNAWSANSTAAHRFLVGQARLFGHRARMMYFRRYYPDGRVRPVRLPVNEFVPGHIRRGAG</sequence>
<dbReference type="EMBL" id="SACP01000017">
    <property type="protein sequence ID" value="RVU16134.1"/>
    <property type="molecule type" value="Genomic_DNA"/>
</dbReference>
<evidence type="ECO:0000313" key="3">
    <source>
        <dbReference type="Proteomes" id="UP000286997"/>
    </source>
</evidence>
<accession>A0A3S2YPR8</accession>
<evidence type="ECO:0000313" key="2">
    <source>
        <dbReference type="EMBL" id="RVU16134.1"/>
    </source>
</evidence>
<dbReference type="Proteomes" id="UP000286997">
    <property type="component" value="Unassembled WGS sequence"/>
</dbReference>
<dbReference type="AlphaFoldDB" id="A0A3S2YPR8"/>
<gene>
    <name evidence="2" type="ORF">EOE48_17415</name>
</gene>